<name>C5B5P4_METEA</name>
<geneLocation type="plasmid" evidence="1 2">
    <name>megaplasmid</name>
</geneLocation>
<protein>
    <submittedName>
        <fullName evidence="1">Uncharacterized protein</fullName>
    </submittedName>
</protein>
<evidence type="ECO:0000313" key="2">
    <source>
        <dbReference type="Proteomes" id="UP000009081"/>
    </source>
</evidence>
<dbReference type="HOGENOM" id="CLU_143449_1_0_5"/>
<dbReference type="OrthoDB" id="8003682at2"/>
<dbReference type="KEGG" id="mea:Mex_2p0982"/>
<proteinExistence type="predicted"/>
<evidence type="ECO:0000313" key="1">
    <source>
        <dbReference type="EMBL" id="ACS43776.1"/>
    </source>
</evidence>
<dbReference type="Proteomes" id="UP000009081">
    <property type="component" value="Plasmid megaplasmid"/>
</dbReference>
<gene>
    <name evidence="1" type="ordered locus">MexAM1_META2p0982</name>
</gene>
<dbReference type="AlphaFoldDB" id="C5B5P4"/>
<keyword evidence="2" id="KW-1185">Reference proteome</keyword>
<keyword evidence="1" id="KW-0614">Plasmid</keyword>
<dbReference type="RefSeq" id="WP_003597052.1">
    <property type="nucleotide sequence ID" value="NC_012811.1"/>
</dbReference>
<sequence length="88" mass="9417">MADQTPTLGELFKAKKVLDEEVVAAVDAYMADPTTGLFMIGEGYGVDLAAAVAANGWATERYNAKGATEAHRRHAVRTAILLARPTLR</sequence>
<organism evidence="1 2">
    <name type="scientific">Methylorubrum extorquens (strain ATCC 14718 / DSM 1338 / JCM 2805 / NCIMB 9133 / AM1)</name>
    <name type="common">Methylobacterium extorquens</name>
    <dbReference type="NCBI Taxonomy" id="272630"/>
    <lineage>
        <taxon>Bacteria</taxon>
        <taxon>Pseudomonadati</taxon>
        <taxon>Pseudomonadota</taxon>
        <taxon>Alphaproteobacteria</taxon>
        <taxon>Hyphomicrobiales</taxon>
        <taxon>Methylobacteriaceae</taxon>
        <taxon>Methylorubrum</taxon>
    </lineage>
</organism>
<reference evidence="1 2" key="1">
    <citation type="journal article" date="2009" name="PLoS ONE">
        <title>Methylobacterium genome sequences: a reference blueprint to investigate microbial metabolism of C1 compounds from natural and industrial sources.</title>
        <authorList>
            <person name="Vuilleumier S."/>
            <person name="Chistoserdova L."/>
            <person name="Lee M.-C."/>
            <person name="Bringel F."/>
            <person name="Lajus A."/>
            <person name="Zhou Y."/>
            <person name="Gourion B."/>
            <person name="Barbe V."/>
            <person name="Chang J."/>
            <person name="Cruveiller S."/>
            <person name="Dossat C."/>
            <person name="Gillett W."/>
            <person name="Gruffaz C."/>
            <person name="Haugen E."/>
            <person name="Hourcade E."/>
            <person name="Levy R."/>
            <person name="Mangenot S."/>
            <person name="Muller E."/>
            <person name="Nadalig T."/>
            <person name="Pagni M."/>
            <person name="Penny C."/>
            <person name="Peyraud R."/>
            <person name="Robinson D.G."/>
            <person name="Roche D."/>
            <person name="Rouy Z."/>
            <person name="Saenampechek C."/>
            <person name="Salvignol G."/>
            <person name="Vallenet D."/>
            <person name="Wu Z."/>
            <person name="Marx C.J."/>
            <person name="Vorholt J.A."/>
            <person name="Olson M.V."/>
            <person name="Kaul R."/>
            <person name="Weissenbach J."/>
            <person name="Medigue C."/>
            <person name="Lidstrom M.E."/>
        </authorList>
    </citation>
    <scope>NUCLEOTIDE SEQUENCE [LARGE SCALE GENOMIC DNA]</scope>
    <source>
        <strain evidence="2">ATCC 14718 / DSM 1338 / JCM 2805 / NCIMB 9133 / AM1</strain>
    </source>
</reference>
<dbReference type="EMBL" id="CP001511">
    <property type="protein sequence ID" value="ACS43776.1"/>
    <property type="molecule type" value="Genomic_DNA"/>
</dbReference>
<accession>C5B5P4</accession>